<feature type="region of interest" description="Knob domain" evidence="7">
    <location>
        <begin position="592"/>
        <end position="695"/>
    </location>
</feature>
<dbReference type="PANTHER" id="PTHR12272:SF11">
    <property type="entry name" value="PAN2-PAN3 DEADENYLATION COMPLEX SUBUNIT PAN3"/>
    <property type="match status" value="1"/>
</dbReference>
<gene>
    <name evidence="7" type="primary">PAN3</name>
    <name evidence="10" type="ORF">FA15DRAFT_669061</name>
</gene>
<sequence>MAYFARAHSTPVKIARPPSKEPEATRSPASAQGRKDSVQRQCRNIVIYGHCKYQDKGCLYYHPSAPESPTPSSAPLPSVGGARPQSPVITGALSAHAVNAPVFVPKATSAFSALSNSASPPPVTAEPRIGDSNDYDYQQEEDAYQDYSLTDGQTGYDDYQHYQDDTGVDMDSMTQQIDQLNAQYYDRHYPTEYNGATAAAYFGASAAPVFVRQPLNYHLYTPTAYPDLRQSTTSSHFVPPSSELRHIMQERSETIRGIAPPGTKVPEELQGYHTLVPLEPTGPGVERRKFGSWYSTVYRAIKASDGLPYILRRIENYRLMNQSAFASIDFWSTLNHPGIVCLKEAFTTRSFDDSSLVVVYAYHPNAKTLYETYLKDSQQLSSTASPPSASAPTFVPGQRSARFQSFVPQQSSVVIGQSPVIPERTIWSYIVQLATAIKRVHESGHAIRGLDSTKVIITSQNRIRISTCGTMDVLMHDTPADLHLMQQDDLSQFGRLIFAICCGNTGASSGPHFQKSIDHLMRVYGQEIKSLALWLISKQTIKTIDHVLESIKHRVLQEQEDAFHAVDRLETELQGELENARLFRLVTKLGFINERPEFAREPRWSETGDRYIIKLFRDYVFHQVDEHSNPVLDMSHVLTCLNKLDAGADERIMLVARDEQSCLVVSYKEIKNCIEAAYGDLVKAAIASPAAYKHR</sequence>
<dbReference type="GO" id="GO:0005524">
    <property type="term" value="F:ATP binding"/>
    <property type="evidence" value="ECO:0007669"/>
    <property type="project" value="UniProtKB-UniRule"/>
</dbReference>
<dbReference type="GO" id="GO:0008143">
    <property type="term" value="F:poly(A) binding"/>
    <property type="evidence" value="ECO:0007669"/>
    <property type="project" value="TreeGrafter"/>
</dbReference>
<evidence type="ECO:0000256" key="3">
    <source>
        <dbReference type="ARBA" id="ARBA00022664"/>
    </source>
</evidence>
<feature type="coiled-coil region" evidence="7">
    <location>
        <begin position="553"/>
        <end position="591"/>
    </location>
</feature>
<dbReference type="GO" id="GO:0000932">
    <property type="term" value="C:P-body"/>
    <property type="evidence" value="ECO:0007669"/>
    <property type="project" value="TreeGrafter"/>
</dbReference>
<keyword evidence="11" id="KW-1185">Reference proteome</keyword>
<keyword evidence="4 7" id="KW-0547">Nucleotide-binding</keyword>
<dbReference type="Proteomes" id="UP000307440">
    <property type="component" value="Unassembled WGS sequence"/>
</dbReference>
<feature type="binding site" evidence="7">
    <location>
        <begin position="453"/>
        <end position="454"/>
    </location>
    <ligand>
        <name>ATP</name>
        <dbReference type="ChEBI" id="CHEBI:30616"/>
    </ligand>
</feature>
<name>A0A5C3L9F5_COPMA</name>
<keyword evidence="2 7" id="KW-0963">Cytoplasm</keyword>
<feature type="binding site" evidence="7">
    <location>
        <position position="312"/>
    </location>
    <ligand>
        <name>ATP</name>
        <dbReference type="ChEBI" id="CHEBI:30616"/>
    </ligand>
</feature>
<evidence type="ECO:0000256" key="8">
    <source>
        <dbReference type="SAM" id="MobiDB-lite"/>
    </source>
</evidence>
<evidence type="ECO:0000256" key="6">
    <source>
        <dbReference type="ARBA" id="ARBA00023054"/>
    </source>
</evidence>
<evidence type="ECO:0000259" key="9">
    <source>
        <dbReference type="Pfam" id="PF18101"/>
    </source>
</evidence>
<dbReference type="Gene3D" id="6.10.250.3160">
    <property type="match status" value="1"/>
</dbReference>
<keyword evidence="3 7" id="KW-0507">mRNA processing</keyword>
<dbReference type="GO" id="GO:0000289">
    <property type="term" value="P:nuclear-transcribed mRNA poly(A) tail shortening"/>
    <property type="evidence" value="ECO:0007669"/>
    <property type="project" value="UniProtKB-UniRule"/>
</dbReference>
<evidence type="ECO:0000256" key="7">
    <source>
        <dbReference type="HAMAP-Rule" id="MF_03181"/>
    </source>
</evidence>
<comment type="subunit">
    <text evidence="7">Homodimer. Forms a heterotrimer with a catalytic subunit PAN2 to form the poly(A)-nuclease (PAN) deadenylation complex. Interacts (via PAM-2 motif) with poly(A)-binding protein PAB1 (via PABC domain), conferring substrate specificity of the enzyme complex.</text>
</comment>
<comment type="subcellular location">
    <subcellularLocation>
        <location evidence="1 7">Cytoplasm</location>
    </subcellularLocation>
</comment>
<evidence type="ECO:0000313" key="10">
    <source>
        <dbReference type="EMBL" id="TFK24858.1"/>
    </source>
</evidence>
<dbReference type="InterPro" id="IPR011009">
    <property type="entry name" value="Kinase-like_dom_sf"/>
</dbReference>
<organism evidence="10 11">
    <name type="scientific">Coprinopsis marcescibilis</name>
    <name type="common">Agaric fungus</name>
    <name type="synonym">Psathyrella marcescibilis</name>
    <dbReference type="NCBI Taxonomy" id="230819"/>
    <lineage>
        <taxon>Eukaryota</taxon>
        <taxon>Fungi</taxon>
        <taxon>Dikarya</taxon>
        <taxon>Basidiomycota</taxon>
        <taxon>Agaricomycotina</taxon>
        <taxon>Agaricomycetes</taxon>
        <taxon>Agaricomycetidae</taxon>
        <taxon>Agaricales</taxon>
        <taxon>Agaricineae</taxon>
        <taxon>Psathyrellaceae</taxon>
        <taxon>Coprinopsis</taxon>
    </lineage>
</organism>
<dbReference type="GO" id="GO:0006397">
    <property type="term" value="P:mRNA processing"/>
    <property type="evidence" value="ECO:0007669"/>
    <property type="project" value="UniProtKB-KW"/>
</dbReference>
<evidence type="ECO:0000256" key="2">
    <source>
        <dbReference type="ARBA" id="ARBA00022490"/>
    </source>
</evidence>
<evidence type="ECO:0000256" key="1">
    <source>
        <dbReference type="ARBA" id="ARBA00004496"/>
    </source>
</evidence>
<dbReference type="EMBL" id="ML210193">
    <property type="protein sequence ID" value="TFK24858.1"/>
    <property type="molecule type" value="Genomic_DNA"/>
</dbReference>
<dbReference type="AlphaFoldDB" id="A0A5C3L9F5"/>
<dbReference type="FunFam" id="1.10.287.3700:FF:000001">
    <property type="entry name" value="PAN2-PAN3 deadenylation complex subunit PAN3"/>
    <property type="match status" value="1"/>
</dbReference>
<accession>A0A5C3L9F5</accession>
<dbReference type="OrthoDB" id="204958at2759"/>
<dbReference type="SUPFAM" id="SSF56112">
    <property type="entry name" value="Protein kinase-like (PK-like)"/>
    <property type="match status" value="1"/>
</dbReference>
<comment type="similarity">
    <text evidence="7">Belongs to the protein kinase superfamily. PAN3 family.</text>
</comment>
<dbReference type="Pfam" id="PF18101">
    <property type="entry name" value="Pan3_CK"/>
    <property type="match status" value="1"/>
</dbReference>
<feature type="region of interest" description="Disordered" evidence="8">
    <location>
        <begin position="1"/>
        <end position="38"/>
    </location>
</feature>
<dbReference type="PANTHER" id="PTHR12272">
    <property type="entry name" value="DEADENYLATION COMPLEX SUBUNIT PAN3"/>
    <property type="match status" value="1"/>
</dbReference>
<evidence type="ECO:0000256" key="4">
    <source>
        <dbReference type="ARBA" id="ARBA00022741"/>
    </source>
</evidence>
<comment type="domain">
    <text evidence="7">The N-terminal zinc finger binds to poly(A) RNA.</text>
</comment>
<comment type="domain">
    <text evidence="7">The pseudokinase domain, the coiled-coil (CC), and C-terminal knob domain (CK) form a structural unit (PKC) that forms an extensive high-affinity interaction surface for PAN2.</text>
</comment>
<feature type="region of interest" description="Disordered" evidence="8">
    <location>
        <begin position="113"/>
        <end position="134"/>
    </location>
</feature>
<feature type="domain" description="Pan3 C-terminal knob" evidence="9">
    <location>
        <begin position="544"/>
        <end position="681"/>
    </location>
</feature>
<dbReference type="InterPro" id="IPR030844">
    <property type="entry name" value="PAN3"/>
</dbReference>
<keyword evidence="5 7" id="KW-0067">ATP-binding</keyword>
<reference evidence="10 11" key="1">
    <citation type="journal article" date="2019" name="Nat. Ecol. Evol.">
        <title>Megaphylogeny resolves global patterns of mushroom evolution.</title>
        <authorList>
            <person name="Varga T."/>
            <person name="Krizsan K."/>
            <person name="Foldi C."/>
            <person name="Dima B."/>
            <person name="Sanchez-Garcia M."/>
            <person name="Sanchez-Ramirez S."/>
            <person name="Szollosi G.J."/>
            <person name="Szarkandi J.G."/>
            <person name="Papp V."/>
            <person name="Albert L."/>
            <person name="Andreopoulos W."/>
            <person name="Angelini C."/>
            <person name="Antonin V."/>
            <person name="Barry K.W."/>
            <person name="Bougher N.L."/>
            <person name="Buchanan P."/>
            <person name="Buyck B."/>
            <person name="Bense V."/>
            <person name="Catcheside P."/>
            <person name="Chovatia M."/>
            <person name="Cooper J."/>
            <person name="Damon W."/>
            <person name="Desjardin D."/>
            <person name="Finy P."/>
            <person name="Geml J."/>
            <person name="Haridas S."/>
            <person name="Hughes K."/>
            <person name="Justo A."/>
            <person name="Karasinski D."/>
            <person name="Kautmanova I."/>
            <person name="Kiss B."/>
            <person name="Kocsube S."/>
            <person name="Kotiranta H."/>
            <person name="LaButti K.M."/>
            <person name="Lechner B.E."/>
            <person name="Liimatainen K."/>
            <person name="Lipzen A."/>
            <person name="Lukacs Z."/>
            <person name="Mihaltcheva S."/>
            <person name="Morgado L.N."/>
            <person name="Niskanen T."/>
            <person name="Noordeloos M.E."/>
            <person name="Ohm R.A."/>
            <person name="Ortiz-Santana B."/>
            <person name="Ovrebo C."/>
            <person name="Racz N."/>
            <person name="Riley R."/>
            <person name="Savchenko A."/>
            <person name="Shiryaev A."/>
            <person name="Soop K."/>
            <person name="Spirin V."/>
            <person name="Szebenyi C."/>
            <person name="Tomsovsky M."/>
            <person name="Tulloss R.E."/>
            <person name="Uehling J."/>
            <person name="Grigoriev I.V."/>
            <person name="Vagvolgyi C."/>
            <person name="Papp T."/>
            <person name="Martin F.M."/>
            <person name="Miettinen O."/>
            <person name="Hibbett D.S."/>
            <person name="Nagy L.G."/>
        </authorList>
    </citation>
    <scope>NUCLEOTIDE SEQUENCE [LARGE SCALE GENOMIC DNA]</scope>
    <source>
        <strain evidence="10 11">CBS 121175</strain>
    </source>
</reference>
<proteinExistence type="inferred from homology"/>
<dbReference type="STRING" id="230819.A0A5C3L9F5"/>
<dbReference type="Gene3D" id="1.10.287.3700">
    <property type="match status" value="1"/>
</dbReference>
<dbReference type="InterPro" id="IPR041332">
    <property type="entry name" value="Pan3_CK"/>
</dbReference>
<dbReference type="Pfam" id="PF25586">
    <property type="entry name" value="zf-CCCH_PAN3"/>
    <property type="match status" value="1"/>
</dbReference>
<comment type="caution">
    <text evidence="7">Lacks conserved residue(s) required for the propagation of feature annotation.</text>
</comment>
<dbReference type="HAMAP" id="MF_03181">
    <property type="entry name" value="PAN3"/>
    <property type="match status" value="1"/>
</dbReference>
<evidence type="ECO:0000313" key="11">
    <source>
        <dbReference type="Proteomes" id="UP000307440"/>
    </source>
</evidence>
<protein>
    <recommendedName>
        <fullName evidence="7">PAN2-PAN3 deadenylation complex subunit PAN3</fullName>
    </recommendedName>
    <alternativeName>
        <fullName evidence="7">PAB1P-dependent poly(A)-specific ribonuclease</fullName>
    </alternativeName>
    <alternativeName>
        <fullName evidence="7">Poly(A)-nuclease deadenylation complex subunit 3</fullName>
        <shortName evidence="7">PAN deadenylation complex subunit 3</shortName>
    </alternativeName>
</protein>
<dbReference type="GO" id="GO:0031251">
    <property type="term" value="C:PAN complex"/>
    <property type="evidence" value="ECO:0007669"/>
    <property type="project" value="UniProtKB-UniRule"/>
</dbReference>
<comment type="function">
    <text evidence="7">Regulatory subunit of the poly(A)-nuclease (PAN) deadenylation complex, one of two cytoplasmic mRNA deadenylases involved in mRNA turnover. PAN specifically shortens poly(A) tails of RNA and the activity is stimulated by poly(A)-binding protein PAB1. PAN deadenylation is followed by rapid degradation of the shortened mRNA tails by the CCR4-NOT complex. Deadenylated mRNAs are then degraded by two alternative mechanisms, namely exosome-mediated 3'-5' exonucleolytic degradation, or deadenlyation-dependent mRNA decaping and subsequent 5'-3' exonucleolytic degradation by XRN1. May also be involved in post-transcriptional maturation of mRNA poly(A) tails. PAN3 acts as a positive regulator for PAN activity, recruiting the catalytic subunit PAN2 to mRNA via its interaction with RNA and with PAB1.</text>
</comment>
<evidence type="ECO:0000256" key="5">
    <source>
        <dbReference type="ARBA" id="ARBA00022840"/>
    </source>
</evidence>
<comment type="domain">
    <text evidence="7">Contains a pseudokinase domain. The protein kinase domain is predicted to be catalytically inactive because some of the residues important for catalytic activity are substituted and it lacks the equivalent of the binding site for a peptide substrate. However, it has retained an ATP-binding site and ATP-binding is required for mRNA degradation, stimulating the activity of the PAN2 nuclease in vitro. The nucleotide-binding site is juxtaposed to the RNase active site of PAN2 in the complex and may actually bind nucleosides of a poly(A) RNA rather than ATP, feeding the poly(A)-tail to the active site of the deadenylase and thus increasing the efficiency with which this distributive enzyme degrades oligo(A) RNAs.</text>
</comment>
<dbReference type="Gene3D" id="1.10.510.10">
    <property type="entry name" value="Transferase(Phosphotransferase) domain 1"/>
    <property type="match status" value="1"/>
</dbReference>
<dbReference type="Gene3D" id="1.20.5.5160">
    <property type="match status" value="1"/>
</dbReference>
<keyword evidence="6 7" id="KW-0175">Coiled coil</keyword>